<dbReference type="AlphaFoldDB" id="A0A1H1ZMM2"/>
<dbReference type="InterPro" id="IPR006935">
    <property type="entry name" value="Helicase/UvrB_N"/>
</dbReference>
<evidence type="ECO:0000313" key="3">
    <source>
        <dbReference type="EMBL" id="SDT34486.1"/>
    </source>
</evidence>
<feature type="domain" description="Helicase/UvrB N-terminal" evidence="1">
    <location>
        <begin position="52"/>
        <end position="213"/>
    </location>
</feature>
<dbReference type="GO" id="GO:0005524">
    <property type="term" value="F:ATP binding"/>
    <property type="evidence" value="ECO:0007669"/>
    <property type="project" value="InterPro"/>
</dbReference>
<feature type="domain" description="Putative endonuclease Z1" evidence="2">
    <location>
        <begin position="266"/>
        <end position="451"/>
    </location>
</feature>
<dbReference type="EMBL" id="LT629750">
    <property type="protein sequence ID" value="SDT34486.1"/>
    <property type="molecule type" value="Genomic_DNA"/>
</dbReference>
<dbReference type="Gene3D" id="3.40.50.300">
    <property type="entry name" value="P-loop containing nucleotide triphosphate hydrolases"/>
    <property type="match status" value="1"/>
</dbReference>
<evidence type="ECO:0000259" key="1">
    <source>
        <dbReference type="Pfam" id="PF04851"/>
    </source>
</evidence>
<protein>
    <submittedName>
        <fullName evidence="3">Type III restriction enzyme, res subunit</fullName>
    </submittedName>
</protein>
<dbReference type="Proteomes" id="UP000243904">
    <property type="component" value="Chromosome I"/>
</dbReference>
<dbReference type="SUPFAM" id="SSF52540">
    <property type="entry name" value="P-loop containing nucleoside triphosphate hydrolases"/>
    <property type="match status" value="1"/>
</dbReference>
<gene>
    <name evidence="3" type="ORF">SAMN05444158_5523</name>
</gene>
<organism evidence="3 4">
    <name type="scientific">Bradyrhizobium canariense</name>
    <dbReference type="NCBI Taxonomy" id="255045"/>
    <lineage>
        <taxon>Bacteria</taxon>
        <taxon>Pseudomonadati</taxon>
        <taxon>Pseudomonadota</taxon>
        <taxon>Alphaproteobacteria</taxon>
        <taxon>Hyphomicrobiales</taxon>
        <taxon>Nitrobacteraceae</taxon>
        <taxon>Bradyrhizobium</taxon>
    </lineage>
</organism>
<dbReference type="Pfam" id="PF10593">
    <property type="entry name" value="Z1"/>
    <property type="match status" value="1"/>
</dbReference>
<name>A0A1H1ZMM2_9BRAD</name>
<dbReference type="Pfam" id="PF04851">
    <property type="entry name" value="ResIII"/>
    <property type="match status" value="1"/>
</dbReference>
<keyword evidence="4" id="KW-1185">Reference proteome</keyword>
<dbReference type="GO" id="GO:0003677">
    <property type="term" value="F:DNA binding"/>
    <property type="evidence" value="ECO:0007669"/>
    <property type="project" value="InterPro"/>
</dbReference>
<reference evidence="4" key="1">
    <citation type="submission" date="2016-10" db="EMBL/GenBank/DDBJ databases">
        <authorList>
            <person name="Varghese N."/>
            <person name="Submissions S."/>
        </authorList>
    </citation>
    <scope>NUCLEOTIDE SEQUENCE [LARGE SCALE GENOMIC DNA]</scope>
    <source>
        <strain evidence="4">GAS369</strain>
    </source>
</reference>
<evidence type="ECO:0000313" key="4">
    <source>
        <dbReference type="Proteomes" id="UP000243904"/>
    </source>
</evidence>
<sequence length="624" mass="70465">MLAMIVHVGIRVGGFVAIDVNKLRQIAAQRDRYQAQLSRLKKLGKQTSCIEAAVSSACDTLQADTNSFVIYGEPQSGKTEMMICLTAKLLDDGHHVIIHLLNDSVQLLQQNLDRFQRSNLSPAARNFSDVIDPEYSFATGFHVVFCKKNASDLAKLNQKLERVRKKVIIDDEADFATPNALINKGDVTRINALIKQLISRDGIYIGVTATPARLDLNNTFDNDNEKWVNFPPHDAYTGQDVFFPLDTELGFSLQTLPDSDDSPKYLREAIFRFLVRVAALNLSTGTDENFSMLIHTSGKKLDHRSDKKPIDDVMNALSDVHSKKFEAYTHELDKIAAKLYGAEQSGRILGYIVRNCDQTTTIIMNSERDKNVDFKSATSPAAMFTFVIGGNIVSRGVTFDNLLSMFFTRDSKHKIQQDTYIQRARMFGSRKKHLPHFELTIPEQLYLDWQRCFVFHKLALEAIKTKKGSPVWLADQRIAAVASSSIDKANVLLDKGEMSFPIFDYSPEIELIIKQTNDPLVCLKQLQHKIGSDSLPDYLIRYVQRILPNGPSSIAVHPSSTIEHMKDADKVKIERTKGLFGQVRRDFPDAVHHFKIFFNGQNKARVIYKFDGNISFLKNAKNAR</sequence>
<evidence type="ECO:0000259" key="2">
    <source>
        <dbReference type="Pfam" id="PF10593"/>
    </source>
</evidence>
<proteinExistence type="predicted"/>
<dbReference type="InterPro" id="IPR027417">
    <property type="entry name" value="P-loop_NTPase"/>
</dbReference>
<dbReference type="GO" id="GO:0016787">
    <property type="term" value="F:hydrolase activity"/>
    <property type="evidence" value="ECO:0007669"/>
    <property type="project" value="InterPro"/>
</dbReference>
<dbReference type="InterPro" id="IPR018310">
    <property type="entry name" value="Put_endonuclease_Z1-dom"/>
</dbReference>
<accession>A0A1H1ZMM2</accession>